<evidence type="ECO:0008006" key="4">
    <source>
        <dbReference type="Google" id="ProtNLM"/>
    </source>
</evidence>
<dbReference type="EMBL" id="VZCW01000035">
    <property type="protein sequence ID" value="MQN11485.1"/>
    <property type="molecule type" value="Genomic_DNA"/>
</dbReference>
<evidence type="ECO:0000313" key="3">
    <source>
        <dbReference type="Proteomes" id="UP000442105"/>
    </source>
</evidence>
<accession>A0AA90UD31</accession>
<name>A0AA90UD31_9BACT</name>
<proteinExistence type="predicted"/>
<organism evidence="2 3">
    <name type="scientific">Segatella copri</name>
    <dbReference type="NCBI Taxonomy" id="165179"/>
    <lineage>
        <taxon>Bacteria</taxon>
        <taxon>Pseudomonadati</taxon>
        <taxon>Bacteroidota</taxon>
        <taxon>Bacteroidia</taxon>
        <taxon>Bacteroidales</taxon>
        <taxon>Prevotellaceae</taxon>
        <taxon>Segatella</taxon>
    </lineage>
</organism>
<protein>
    <recommendedName>
        <fullName evidence="4">Lipocalin-like domain-containing protein</fullName>
    </recommendedName>
</protein>
<evidence type="ECO:0000313" key="2">
    <source>
        <dbReference type="EMBL" id="MQN11485.1"/>
    </source>
</evidence>
<dbReference type="RefSeq" id="WP_147327911.1">
    <property type="nucleotide sequence ID" value="NZ_CABOGV010000037.1"/>
</dbReference>
<dbReference type="Proteomes" id="UP000442105">
    <property type="component" value="Unassembled WGS sequence"/>
</dbReference>
<dbReference type="PROSITE" id="PS51257">
    <property type="entry name" value="PROKAR_LIPOPROTEIN"/>
    <property type="match status" value="1"/>
</dbReference>
<gene>
    <name evidence="2" type="ORF">F7D95_01345</name>
</gene>
<reference evidence="3" key="1">
    <citation type="submission" date="2019-09" db="EMBL/GenBank/DDBJ databases">
        <title>Distinct polysaccharide growth profiles of human intestinal Prevotella copri isolates.</title>
        <authorList>
            <person name="Fehlner-Peach H."/>
            <person name="Magnabosco C."/>
            <person name="Raghavan V."/>
            <person name="Scher J.U."/>
            <person name="Tett A."/>
            <person name="Cox L.M."/>
            <person name="Gottsegen C."/>
            <person name="Watters A."/>
            <person name="Wiltshire- Gordon J.D."/>
            <person name="Segata N."/>
            <person name="Bonneau R."/>
            <person name="Littman D.R."/>
        </authorList>
    </citation>
    <scope>NUCLEOTIDE SEQUENCE [LARGE SCALE GENOMIC DNA]</scope>
    <source>
        <strain evidence="3">iAQ1179</strain>
    </source>
</reference>
<comment type="caution">
    <text evidence="2">The sequence shown here is derived from an EMBL/GenBank/DDBJ whole genome shotgun (WGS) entry which is preliminary data.</text>
</comment>
<keyword evidence="1" id="KW-0732">Signal</keyword>
<feature type="signal peptide" evidence="1">
    <location>
        <begin position="1"/>
        <end position="19"/>
    </location>
</feature>
<dbReference type="AlphaFoldDB" id="A0AA90UD31"/>
<feature type="chain" id="PRO_5041704723" description="Lipocalin-like domain-containing protein" evidence="1">
    <location>
        <begin position="20"/>
        <end position="127"/>
    </location>
</feature>
<sequence>MKKILLIFVCLCSMFISCSKDDSVQEPVFVENELVQTTWSGCQYFYNDKDEIKETIEDFKVDFQNANEAIYIDSVGYSYFDYKLVNRRIWCSGGIPGYWTLVEKTRNRMVLQIYAPEKSTLILTRLL</sequence>
<evidence type="ECO:0000256" key="1">
    <source>
        <dbReference type="SAM" id="SignalP"/>
    </source>
</evidence>